<evidence type="ECO:0000259" key="6">
    <source>
        <dbReference type="Pfam" id="PF00534"/>
    </source>
</evidence>
<sequence length="717" mass="80366">MNPLYILMLSLHGLIRGHDLELGRDADTGGQTLYVVELARALGRHDDVERVDLLTRLIDDPQLSADYAQEEEILGPGARLVRLPFGPRRYLRKEVFWNHLDLLVDRIVHYLRQQARLPDVIHSHYADAGYVGTQLSQLLGIPLIHTGHSLGRCKRQRLLAHGRKPLALERQFNFARRIAAEETILANAQLIIASTPQETQEQYGLYENYQPGRALVIPPGTDTSRFAPPGKAPLAAEVPGMLDRFLTEPRKPLILAICRPEVRKNLLRLVEAYGNSDELRQRANLAIIAGQRDDLRDLDEDQAKVLTDLLLAVDRFDLWGKVALPKRHRPEDIPQFYRLAAQRHGVFANPALTEPFGLTLIEAAASGLPIVATADGGPRDIIANCNNGILIDPLDSNDIARGLLEVLGDARAWRRRAQHGLSGVSHHYTWDAHVAKYLKAVRRLARKERKQIRRELAAHLHPGPATSLPFVQRMLVSDIDNTLIGDRHSLTRLIEVLRTSGRQLGFAVATGRSLESTLSILRQWRVPRPDALITSVGSEIHYGRTMLPDNGWIRHIRHRWRRDALADLLTGIPGLILQQPENQREFKLSYLVDPASMPPLRALYKLLQGEGLHANLIYSHQAYLDVLPIRASKGQAVRYLAYKWGLPLRNFLVAGDSGNDAEMLVGDTLGVVVANHSPELQKFRGLEQIYFASNRHAAGILEGMAHYGFIVTEGART</sequence>
<dbReference type="SUPFAM" id="SSF56784">
    <property type="entry name" value="HAD-like"/>
    <property type="match status" value="1"/>
</dbReference>
<dbReference type="InterPro" id="IPR028098">
    <property type="entry name" value="Glyco_trans_4-like_N"/>
</dbReference>
<dbReference type="Pfam" id="PF00534">
    <property type="entry name" value="Glycos_transf_1"/>
    <property type="match status" value="1"/>
</dbReference>
<dbReference type="Gene3D" id="3.90.1070.10">
    <property type="match status" value="1"/>
</dbReference>
<protein>
    <recommendedName>
        <fullName evidence="2">sucrose-phosphate synthase</fullName>
        <ecNumber evidence="2">2.4.1.14</ecNumber>
    </recommendedName>
</protein>
<evidence type="ECO:0000256" key="2">
    <source>
        <dbReference type="ARBA" id="ARBA00012536"/>
    </source>
</evidence>
<keyword evidence="3 9" id="KW-0328">Glycosyltransferase</keyword>
<comment type="catalytic activity">
    <reaction evidence="5">
        <text>beta-D-fructose 6-phosphate + UDP-alpha-D-glucose = sucrose 6(F)-phosphate + UDP + H(+)</text>
        <dbReference type="Rhea" id="RHEA:22172"/>
        <dbReference type="ChEBI" id="CHEBI:15378"/>
        <dbReference type="ChEBI" id="CHEBI:57634"/>
        <dbReference type="ChEBI" id="CHEBI:57723"/>
        <dbReference type="ChEBI" id="CHEBI:58223"/>
        <dbReference type="ChEBI" id="CHEBI:58885"/>
        <dbReference type="EC" id="2.4.1.14"/>
    </reaction>
</comment>
<dbReference type="PANTHER" id="PTHR46039:SF5">
    <property type="entry name" value="SUCROSE-PHOSPHATE SYNTHASE 3-RELATED"/>
    <property type="match status" value="1"/>
</dbReference>
<dbReference type="SFLD" id="SFLDG01140">
    <property type="entry name" value="C2.B:_Phosphomannomutase_and_P"/>
    <property type="match status" value="1"/>
</dbReference>
<evidence type="ECO:0000256" key="4">
    <source>
        <dbReference type="ARBA" id="ARBA00022679"/>
    </source>
</evidence>
<comment type="similarity">
    <text evidence="1">Belongs to the glycosyltransferase 1 family.</text>
</comment>
<dbReference type="Gene3D" id="3.40.50.2000">
    <property type="entry name" value="Glycogen Phosphorylase B"/>
    <property type="match status" value="2"/>
</dbReference>
<dbReference type="AlphaFoldDB" id="A0A7Z7HQG5"/>
<dbReference type="Gene3D" id="3.40.50.1000">
    <property type="entry name" value="HAD superfamily/HAD-like"/>
    <property type="match status" value="1"/>
</dbReference>
<evidence type="ECO:0000313" key="10">
    <source>
        <dbReference type="Proteomes" id="UP000242886"/>
    </source>
</evidence>
<dbReference type="InterPro" id="IPR001296">
    <property type="entry name" value="Glyco_trans_1"/>
</dbReference>
<dbReference type="RefSeq" id="WP_154716242.1">
    <property type="nucleotide sequence ID" value="NZ_LT837803.1"/>
</dbReference>
<accession>A0A7Z7HQG5</accession>
<keyword evidence="4 9" id="KW-0808">Transferase</keyword>
<dbReference type="Pfam" id="PF05116">
    <property type="entry name" value="S6PP"/>
    <property type="match status" value="1"/>
</dbReference>
<feature type="domain" description="Glycosyl transferase family 1" evidence="6">
    <location>
        <begin position="249"/>
        <end position="410"/>
    </location>
</feature>
<dbReference type="SFLD" id="SFLDS00003">
    <property type="entry name" value="Haloacid_Dehalogenase"/>
    <property type="match status" value="1"/>
</dbReference>
<dbReference type="NCBIfam" id="TIGR02471">
    <property type="entry name" value="sucr_syn_bact_C"/>
    <property type="match status" value="1"/>
</dbReference>
<dbReference type="Proteomes" id="UP000242886">
    <property type="component" value="Chromosome SDENCHOL"/>
</dbReference>
<gene>
    <name evidence="9" type="ORF">SDENCHOL_11007</name>
</gene>
<dbReference type="InterPro" id="IPR012822">
    <property type="entry name" value="SucroseP_synth_GlycoTrfase_dom"/>
</dbReference>
<dbReference type="InterPro" id="IPR006380">
    <property type="entry name" value="SPP-like_dom"/>
</dbReference>
<dbReference type="SFLD" id="SFLDG01141">
    <property type="entry name" value="C2.B.1:_Sucrose_Phosphatase_Li"/>
    <property type="match status" value="1"/>
</dbReference>
<dbReference type="PANTHER" id="PTHR46039">
    <property type="entry name" value="SUCROSE-PHOSPHATE SYNTHASE 3-RELATED"/>
    <property type="match status" value="1"/>
</dbReference>
<evidence type="ECO:0000313" key="9">
    <source>
        <dbReference type="EMBL" id="SMB24193.1"/>
    </source>
</evidence>
<dbReference type="InterPro" id="IPR023214">
    <property type="entry name" value="HAD_sf"/>
</dbReference>
<evidence type="ECO:0000259" key="7">
    <source>
        <dbReference type="Pfam" id="PF05116"/>
    </source>
</evidence>
<dbReference type="InterPro" id="IPR012821">
    <property type="entry name" value="Sucrose_P_synth_Pase-like_dom"/>
</dbReference>
<keyword evidence="10" id="KW-1185">Reference proteome</keyword>
<dbReference type="Pfam" id="PF13579">
    <property type="entry name" value="Glyco_trans_4_4"/>
    <property type="match status" value="1"/>
</dbReference>
<organism evidence="9 10">
    <name type="scientific">Sterolibacterium denitrificans</name>
    <dbReference type="NCBI Taxonomy" id="157592"/>
    <lineage>
        <taxon>Bacteria</taxon>
        <taxon>Pseudomonadati</taxon>
        <taxon>Pseudomonadota</taxon>
        <taxon>Betaproteobacteria</taxon>
        <taxon>Nitrosomonadales</taxon>
        <taxon>Sterolibacteriaceae</taxon>
        <taxon>Sterolibacterium</taxon>
    </lineage>
</organism>
<dbReference type="EMBL" id="LT837803">
    <property type="protein sequence ID" value="SMB24193.1"/>
    <property type="molecule type" value="Genomic_DNA"/>
</dbReference>
<feature type="domain" description="Sucrose phosphatase-like" evidence="7">
    <location>
        <begin position="472"/>
        <end position="708"/>
    </location>
</feature>
<evidence type="ECO:0000256" key="1">
    <source>
        <dbReference type="ARBA" id="ARBA00006530"/>
    </source>
</evidence>
<feature type="domain" description="Glycosyltransferase subfamily 4-like N-terminal" evidence="8">
    <location>
        <begin position="29"/>
        <end position="220"/>
    </location>
</feature>
<evidence type="ECO:0000256" key="3">
    <source>
        <dbReference type="ARBA" id="ARBA00022676"/>
    </source>
</evidence>
<dbReference type="NCBIfam" id="TIGR02472">
    <property type="entry name" value="sucr_P_syn_N"/>
    <property type="match status" value="1"/>
</dbReference>
<evidence type="ECO:0000259" key="8">
    <source>
        <dbReference type="Pfam" id="PF13579"/>
    </source>
</evidence>
<dbReference type="GO" id="GO:0046524">
    <property type="term" value="F:sucrose-phosphate synthase activity"/>
    <property type="evidence" value="ECO:0007669"/>
    <property type="project" value="UniProtKB-EC"/>
</dbReference>
<dbReference type="EC" id="2.4.1.14" evidence="2"/>
<name>A0A7Z7HQG5_9PROT</name>
<proteinExistence type="inferred from homology"/>
<evidence type="ECO:0000256" key="5">
    <source>
        <dbReference type="ARBA" id="ARBA00047471"/>
    </source>
</evidence>
<reference evidence="9" key="1">
    <citation type="submission" date="2017-03" db="EMBL/GenBank/DDBJ databases">
        <authorList>
            <consortium name="AG Boll"/>
        </authorList>
    </citation>
    <scope>NUCLEOTIDE SEQUENCE [LARGE SCALE GENOMIC DNA]</scope>
    <source>
        <strain evidence="9">Chol</strain>
    </source>
</reference>
<dbReference type="SUPFAM" id="SSF53756">
    <property type="entry name" value="UDP-Glycosyltransferase/glycogen phosphorylase"/>
    <property type="match status" value="1"/>
</dbReference>
<dbReference type="InterPro" id="IPR044161">
    <property type="entry name" value="SPS"/>
</dbReference>
<dbReference type="InterPro" id="IPR036412">
    <property type="entry name" value="HAD-like_sf"/>
</dbReference>